<keyword evidence="3" id="KW-1185">Reference proteome</keyword>
<evidence type="ECO:0000313" key="2">
    <source>
        <dbReference type="EMBL" id="VDP89822.1"/>
    </source>
</evidence>
<dbReference type="OrthoDB" id="5514950at2759"/>
<feature type="compositionally biased region" description="Low complexity" evidence="1">
    <location>
        <begin position="97"/>
        <end position="114"/>
    </location>
</feature>
<dbReference type="AlphaFoldDB" id="A0A3P8GLC6"/>
<dbReference type="Proteomes" id="UP000272942">
    <property type="component" value="Unassembled WGS sequence"/>
</dbReference>
<protein>
    <submittedName>
        <fullName evidence="2">Uncharacterized protein</fullName>
    </submittedName>
</protein>
<accession>A0A3P8GLC6</accession>
<feature type="compositionally biased region" description="Acidic residues" evidence="1">
    <location>
        <begin position="75"/>
        <end position="90"/>
    </location>
</feature>
<organism evidence="2 3">
    <name type="scientific">Echinostoma caproni</name>
    <dbReference type="NCBI Taxonomy" id="27848"/>
    <lineage>
        <taxon>Eukaryota</taxon>
        <taxon>Metazoa</taxon>
        <taxon>Spiralia</taxon>
        <taxon>Lophotrochozoa</taxon>
        <taxon>Platyhelminthes</taxon>
        <taxon>Trematoda</taxon>
        <taxon>Digenea</taxon>
        <taxon>Plagiorchiida</taxon>
        <taxon>Echinostomata</taxon>
        <taxon>Echinostomatoidea</taxon>
        <taxon>Echinostomatidae</taxon>
        <taxon>Echinostoma</taxon>
    </lineage>
</organism>
<feature type="region of interest" description="Disordered" evidence="1">
    <location>
        <begin position="48"/>
        <end position="128"/>
    </location>
</feature>
<reference evidence="2 3" key="1">
    <citation type="submission" date="2018-11" db="EMBL/GenBank/DDBJ databases">
        <authorList>
            <consortium name="Pathogen Informatics"/>
        </authorList>
    </citation>
    <scope>NUCLEOTIDE SEQUENCE [LARGE SCALE GENOMIC DNA]</scope>
    <source>
        <strain evidence="2 3">Egypt</strain>
    </source>
</reference>
<evidence type="ECO:0000256" key="1">
    <source>
        <dbReference type="SAM" id="MobiDB-lite"/>
    </source>
</evidence>
<gene>
    <name evidence="2" type="ORF">ECPE_LOCUS12550</name>
</gene>
<proteinExistence type="predicted"/>
<sequence>MLYAPHVRLEYGSAATYTCTAGELDKLERVQRASTRLVELRGTNYKGRLQASALQGRSHQREEDPQRFLESTDSPIDDDGDNLGDSDDGGDDHLNYAASASAATDASDAAAAAAADDDENQHGRNSLDLEHSQLKVSTYDDYFSTFSYALL</sequence>
<dbReference type="EMBL" id="UZAN01053086">
    <property type="protein sequence ID" value="VDP89822.1"/>
    <property type="molecule type" value="Genomic_DNA"/>
</dbReference>
<evidence type="ECO:0000313" key="3">
    <source>
        <dbReference type="Proteomes" id="UP000272942"/>
    </source>
</evidence>
<name>A0A3P8GLC6_9TREM</name>